<evidence type="ECO:0000313" key="1">
    <source>
        <dbReference type="EMBL" id="TGO26819.1"/>
    </source>
</evidence>
<evidence type="ECO:0000313" key="2">
    <source>
        <dbReference type="Proteomes" id="UP000297910"/>
    </source>
</evidence>
<sequence length="59" mass="6584">MPEILQHEYAWASFTLAFFVSAGNIDIFRSEYQFSELDVGGSAKSLIEPQGALVQMTEL</sequence>
<proteinExistence type="predicted"/>
<keyword evidence="2" id="KW-1185">Reference proteome</keyword>
<reference evidence="1 2" key="1">
    <citation type="submission" date="2017-12" db="EMBL/GenBank/DDBJ databases">
        <title>Comparative genomics of Botrytis spp.</title>
        <authorList>
            <person name="Valero-Jimenez C.A."/>
            <person name="Tapia P."/>
            <person name="Veloso J."/>
            <person name="Silva-Moreno E."/>
            <person name="Staats M."/>
            <person name="Valdes J.H."/>
            <person name="Van Kan J.A.L."/>
        </authorList>
    </citation>
    <scope>NUCLEOTIDE SEQUENCE [LARGE SCALE GENOMIC DNA]</scope>
    <source>
        <strain evidence="1 2">Bp0003</strain>
    </source>
</reference>
<dbReference type="Proteomes" id="UP000297910">
    <property type="component" value="Unassembled WGS sequence"/>
</dbReference>
<protein>
    <submittedName>
        <fullName evidence="1">Uncharacterized protein</fullName>
    </submittedName>
</protein>
<dbReference type="EMBL" id="PQXI01000052">
    <property type="protein sequence ID" value="TGO26819.1"/>
    <property type="molecule type" value="Genomic_DNA"/>
</dbReference>
<accession>A0A4Z1FV97</accession>
<gene>
    <name evidence="1" type="ORF">BPAE_0052g00070</name>
</gene>
<name>A0A4Z1FV97_9HELO</name>
<dbReference type="AlphaFoldDB" id="A0A4Z1FV97"/>
<comment type="caution">
    <text evidence="1">The sequence shown here is derived from an EMBL/GenBank/DDBJ whole genome shotgun (WGS) entry which is preliminary data.</text>
</comment>
<organism evidence="1 2">
    <name type="scientific">Botrytis paeoniae</name>
    <dbReference type="NCBI Taxonomy" id="278948"/>
    <lineage>
        <taxon>Eukaryota</taxon>
        <taxon>Fungi</taxon>
        <taxon>Dikarya</taxon>
        <taxon>Ascomycota</taxon>
        <taxon>Pezizomycotina</taxon>
        <taxon>Leotiomycetes</taxon>
        <taxon>Helotiales</taxon>
        <taxon>Sclerotiniaceae</taxon>
        <taxon>Botrytis</taxon>
    </lineage>
</organism>